<evidence type="ECO:0000256" key="6">
    <source>
        <dbReference type="ARBA" id="ARBA00022777"/>
    </source>
</evidence>
<keyword evidence="4" id="KW-0808">Transferase</keyword>
<feature type="domain" description="PTS EIIB type-2" evidence="7">
    <location>
        <begin position="1"/>
        <end position="103"/>
    </location>
</feature>
<dbReference type="AlphaFoldDB" id="A0A2T5IJN9"/>
<keyword evidence="1" id="KW-0813">Transport</keyword>
<dbReference type="CDD" id="cd05569">
    <property type="entry name" value="PTS_IIB_fructose"/>
    <property type="match status" value="1"/>
</dbReference>
<evidence type="ECO:0000256" key="4">
    <source>
        <dbReference type="ARBA" id="ARBA00022679"/>
    </source>
</evidence>
<dbReference type="Pfam" id="PF02302">
    <property type="entry name" value="PTS_IIB"/>
    <property type="match status" value="1"/>
</dbReference>
<dbReference type="GO" id="GO:0090563">
    <property type="term" value="F:protein-phosphocysteine-sugar phosphotransferase activity"/>
    <property type="evidence" value="ECO:0007669"/>
    <property type="project" value="TreeGrafter"/>
</dbReference>
<accession>A0A2T5IJN9</accession>
<evidence type="ECO:0000256" key="3">
    <source>
        <dbReference type="ARBA" id="ARBA00022597"/>
    </source>
</evidence>
<keyword evidence="2" id="KW-0597">Phosphoprotein</keyword>
<evidence type="ECO:0000256" key="5">
    <source>
        <dbReference type="ARBA" id="ARBA00022683"/>
    </source>
</evidence>
<sequence>MKIIAVTACAAGVAHTFMAKKKLEDAAKKLGHEIKVETQGAGGIEDELTPRDISDADILILAIDIEISKRDRFKDMKKVEVPIITVLKSPEALLKKIEAKLNE</sequence>
<name>A0A2T5IJN9_9LACT</name>
<dbReference type="OrthoDB" id="9782569at2"/>
<evidence type="ECO:0000313" key="9">
    <source>
        <dbReference type="Proteomes" id="UP000244161"/>
    </source>
</evidence>
<evidence type="ECO:0000256" key="1">
    <source>
        <dbReference type="ARBA" id="ARBA00022448"/>
    </source>
</evidence>
<dbReference type="PANTHER" id="PTHR30505">
    <property type="entry name" value="FRUCTOSE-LIKE PERMEASE"/>
    <property type="match status" value="1"/>
</dbReference>
<gene>
    <name evidence="8" type="ORF">C8U37_111112</name>
</gene>
<dbReference type="RefSeq" id="WP_108032932.1">
    <property type="nucleotide sequence ID" value="NZ_QAOM01000011.1"/>
</dbReference>
<keyword evidence="5" id="KW-0598">Phosphotransferase system</keyword>
<dbReference type="EMBL" id="QAOM01000011">
    <property type="protein sequence ID" value="PTQ84027.1"/>
    <property type="molecule type" value="Genomic_DNA"/>
</dbReference>
<dbReference type="InterPro" id="IPR003353">
    <property type="entry name" value="PTS_IIB_fruc"/>
</dbReference>
<dbReference type="InterPro" id="IPR050864">
    <property type="entry name" value="Bacterial_PTS_Sugar_Transport"/>
</dbReference>
<dbReference type="GO" id="GO:0005886">
    <property type="term" value="C:plasma membrane"/>
    <property type="evidence" value="ECO:0007669"/>
    <property type="project" value="TreeGrafter"/>
</dbReference>
<dbReference type="GO" id="GO:0022877">
    <property type="term" value="F:protein-N(PI)-phosphohistidine-fructose phosphotransferase system transporter activity"/>
    <property type="evidence" value="ECO:0007669"/>
    <property type="project" value="InterPro"/>
</dbReference>
<evidence type="ECO:0000313" key="8">
    <source>
        <dbReference type="EMBL" id="PTQ84027.1"/>
    </source>
</evidence>
<organism evidence="8 9">
    <name type="scientific">Trichococcus patagoniensis</name>
    <dbReference type="NCBI Taxonomy" id="382641"/>
    <lineage>
        <taxon>Bacteria</taxon>
        <taxon>Bacillati</taxon>
        <taxon>Bacillota</taxon>
        <taxon>Bacilli</taxon>
        <taxon>Lactobacillales</taxon>
        <taxon>Carnobacteriaceae</taxon>
        <taxon>Trichococcus</taxon>
    </lineage>
</organism>
<dbReference type="PROSITE" id="PS51099">
    <property type="entry name" value="PTS_EIIB_TYPE_2"/>
    <property type="match status" value="1"/>
</dbReference>
<comment type="caution">
    <text evidence="8">The sequence shown here is derived from an EMBL/GenBank/DDBJ whole genome shotgun (WGS) entry which is preliminary data.</text>
</comment>
<dbReference type="Gene3D" id="3.40.50.2300">
    <property type="match status" value="1"/>
</dbReference>
<keyword evidence="9" id="KW-1185">Reference proteome</keyword>
<keyword evidence="3" id="KW-0762">Sugar transport</keyword>
<reference evidence="8 9" key="1">
    <citation type="submission" date="2018-04" db="EMBL/GenBank/DDBJ databases">
        <title>Genomic Encyclopedia of Archaeal and Bacterial Type Strains, Phase II (KMG-II): from individual species to whole genera.</title>
        <authorList>
            <person name="Goeker M."/>
        </authorList>
    </citation>
    <scope>NUCLEOTIDE SEQUENCE [LARGE SCALE GENOMIC DNA]</scope>
    <source>
        <strain evidence="8 9">DSM 18806</strain>
    </source>
</reference>
<dbReference type="InterPro" id="IPR003501">
    <property type="entry name" value="PTS_EIIB_2/3"/>
</dbReference>
<dbReference type="GO" id="GO:0016301">
    <property type="term" value="F:kinase activity"/>
    <property type="evidence" value="ECO:0007669"/>
    <property type="project" value="UniProtKB-KW"/>
</dbReference>
<dbReference type="NCBIfam" id="TIGR00829">
    <property type="entry name" value="FRU"/>
    <property type="match status" value="1"/>
</dbReference>
<dbReference type="InterPro" id="IPR013011">
    <property type="entry name" value="PTS_EIIB_2"/>
</dbReference>
<dbReference type="PANTHER" id="PTHR30505:SF0">
    <property type="entry name" value="FRUCTOSE-LIKE PTS SYSTEM EIIBC COMPONENT-RELATED"/>
    <property type="match status" value="1"/>
</dbReference>
<evidence type="ECO:0000259" key="7">
    <source>
        <dbReference type="PROSITE" id="PS51099"/>
    </source>
</evidence>
<protein>
    <submittedName>
        <fullName evidence="8">PTS system IIB component (Fru family)</fullName>
    </submittedName>
</protein>
<proteinExistence type="predicted"/>
<dbReference type="SUPFAM" id="SSF52794">
    <property type="entry name" value="PTS system IIB component-like"/>
    <property type="match status" value="1"/>
</dbReference>
<evidence type="ECO:0000256" key="2">
    <source>
        <dbReference type="ARBA" id="ARBA00022553"/>
    </source>
</evidence>
<dbReference type="Proteomes" id="UP000244161">
    <property type="component" value="Unassembled WGS sequence"/>
</dbReference>
<dbReference type="FunFam" id="3.40.50.2300:FF:000014">
    <property type="entry name" value="PTS system fructose-like transporter subunit IIB"/>
    <property type="match status" value="1"/>
</dbReference>
<dbReference type="InterPro" id="IPR036095">
    <property type="entry name" value="PTS_EIIB-like_sf"/>
</dbReference>
<dbReference type="GO" id="GO:0009401">
    <property type="term" value="P:phosphoenolpyruvate-dependent sugar phosphotransferase system"/>
    <property type="evidence" value="ECO:0007669"/>
    <property type="project" value="UniProtKB-KW"/>
</dbReference>
<keyword evidence="6" id="KW-0418">Kinase</keyword>